<accession>A0A1Y6J2C7</accession>
<dbReference type="Proteomes" id="UP000196125">
    <property type="component" value="Unassembled WGS sequence"/>
</dbReference>
<evidence type="ECO:0000313" key="2">
    <source>
        <dbReference type="Proteomes" id="UP000196125"/>
    </source>
</evidence>
<reference evidence="1 2" key="1">
    <citation type="submission" date="2017-05" db="EMBL/GenBank/DDBJ databases">
        <authorList>
            <person name="Song R."/>
            <person name="Chenine A.L."/>
            <person name="Ruprecht R.M."/>
        </authorList>
    </citation>
    <scope>NUCLEOTIDE SEQUENCE [LARGE SCALE GENOMIC DNA]</scope>
    <source>
        <strain evidence="1 2">CECT 7927</strain>
    </source>
</reference>
<proteinExistence type="predicted"/>
<sequence length="128" mass="14667">MVWKMERKPHPMISLIDDNRLEQWLRQAAYSPGDTFSLTSSATLSYASDQGEYGLRLEVSKNQFGEAWIRKVLQLRYLQPAEYHQCIPLVSPTGHWQLWHPVPQNNSVSQEDMIHQAASCLIELAGLS</sequence>
<dbReference type="AlphaFoldDB" id="A0A1Y6J2C7"/>
<evidence type="ECO:0000313" key="1">
    <source>
        <dbReference type="EMBL" id="SMS02473.1"/>
    </source>
</evidence>
<name>A0A1Y6J2C7_9VIBR</name>
<dbReference type="EMBL" id="FXXI01000010">
    <property type="protein sequence ID" value="SMS02473.1"/>
    <property type="molecule type" value="Genomic_DNA"/>
</dbReference>
<organism evidence="1 2">
    <name type="scientific">Vibrio mangrovi</name>
    <dbReference type="NCBI Taxonomy" id="474394"/>
    <lineage>
        <taxon>Bacteria</taxon>
        <taxon>Pseudomonadati</taxon>
        <taxon>Pseudomonadota</taxon>
        <taxon>Gammaproteobacteria</taxon>
        <taxon>Vibrionales</taxon>
        <taxon>Vibrionaceae</taxon>
        <taxon>Vibrio</taxon>
    </lineage>
</organism>
<gene>
    <name evidence="1" type="ORF">VIM7927_03806</name>
</gene>
<protein>
    <submittedName>
        <fullName evidence="1">Uncharacterized protein</fullName>
    </submittedName>
</protein>